<reference evidence="1 2" key="1">
    <citation type="submission" date="2016-01" db="EMBL/GenBank/DDBJ databases">
        <title>Genome sequence of the acidophilic iron oxidising Ferrovum strain Z-31.</title>
        <authorList>
            <person name="Poehlein A."/>
            <person name="Ullrich S.R."/>
            <person name="Schloemann M."/>
            <person name="Muehling M."/>
            <person name="Daniel R."/>
        </authorList>
    </citation>
    <scope>NUCLEOTIDE SEQUENCE [LARGE SCALE GENOMIC DNA]</scope>
    <source>
        <strain evidence="1 2">Z-31</strain>
    </source>
</reference>
<accession>A0A149VV27</accession>
<evidence type="ECO:0000313" key="1">
    <source>
        <dbReference type="EMBL" id="KXW57067.1"/>
    </source>
</evidence>
<comment type="caution">
    <text evidence="1">The sequence shown here is derived from an EMBL/GenBank/DDBJ whole genome shotgun (WGS) entry which is preliminary data.</text>
</comment>
<dbReference type="Proteomes" id="UP000075653">
    <property type="component" value="Unassembled WGS sequence"/>
</dbReference>
<evidence type="ECO:0000313" key="2">
    <source>
        <dbReference type="Proteomes" id="UP000075653"/>
    </source>
</evidence>
<proteinExistence type="predicted"/>
<name>A0A149VV27_9PROT</name>
<dbReference type="EMBL" id="LRRD01000139">
    <property type="protein sequence ID" value="KXW57067.1"/>
    <property type="molecule type" value="Genomic_DNA"/>
</dbReference>
<protein>
    <submittedName>
        <fullName evidence="1">Uncharacterized protein</fullName>
    </submittedName>
</protein>
<gene>
    <name evidence="1" type="ORF">FEMY_24140</name>
</gene>
<sequence length="140" mass="15847">MRAVTDAAGATIEVVLLVTLGLRERHLRRHPARRSAKQLMHCPVVAAADIILLDRRAHRRAVHRWQRCVQQAGACQFAQNRNDAAGTVHVFDVELVRHRRHLAQARHVARDAVDVGHREFHLRFVRGGQQVQHRVGGASH</sequence>
<organism evidence="1 2">
    <name type="scientific">Ferrovum myxofaciens</name>
    <dbReference type="NCBI Taxonomy" id="416213"/>
    <lineage>
        <taxon>Bacteria</taxon>
        <taxon>Pseudomonadati</taxon>
        <taxon>Pseudomonadota</taxon>
        <taxon>Betaproteobacteria</taxon>
        <taxon>Ferrovales</taxon>
        <taxon>Ferrovaceae</taxon>
        <taxon>Ferrovum</taxon>
    </lineage>
</organism>
<dbReference type="AlphaFoldDB" id="A0A149VV27"/>
<keyword evidence="2" id="KW-1185">Reference proteome</keyword>